<keyword evidence="2" id="KW-1185">Reference proteome</keyword>
<evidence type="ECO:0000313" key="1">
    <source>
        <dbReference type="EMBL" id="OUM20198.1"/>
    </source>
</evidence>
<comment type="caution">
    <text evidence="1">The sequence shown here is derived from an EMBL/GenBank/DDBJ whole genome shotgun (WGS) entry which is preliminary data.</text>
</comment>
<proteinExistence type="predicted"/>
<accession>A0A252F315</accession>
<dbReference type="EMBL" id="NHOC01000007">
    <property type="protein sequence ID" value="OUM20198.1"/>
    <property type="molecule type" value="Genomic_DNA"/>
</dbReference>
<dbReference type="AlphaFoldDB" id="A0A252F315"/>
<dbReference type="Proteomes" id="UP000194903">
    <property type="component" value="Unassembled WGS sequence"/>
</dbReference>
<organism evidence="1 2">
    <name type="scientific">Butyricicoccus porcorum</name>
    <dbReference type="NCBI Taxonomy" id="1945634"/>
    <lineage>
        <taxon>Bacteria</taxon>
        <taxon>Bacillati</taxon>
        <taxon>Bacillota</taxon>
        <taxon>Clostridia</taxon>
        <taxon>Eubacteriales</taxon>
        <taxon>Butyricicoccaceae</taxon>
        <taxon>Butyricicoccus</taxon>
    </lineage>
</organism>
<protein>
    <submittedName>
        <fullName evidence="1">Uncharacterized protein</fullName>
    </submittedName>
</protein>
<name>A0A252F315_9FIRM</name>
<sequence>MAVRIEFIVFLKTSSTHVKEETLLSNPGAGFRDGGYWEAAVPMGSFTAGKGRRNEKQLKHHSFTNRKSGFESRIANQKKRIEREGIEICFGH</sequence>
<gene>
    <name evidence="1" type="ORF">CBW42_09120</name>
</gene>
<evidence type="ECO:0000313" key="2">
    <source>
        <dbReference type="Proteomes" id="UP000194903"/>
    </source>
</evidence>
<reference evidence="1 2" key="1">
    <citation type="submission" date="2017-05" db="EMBL/GenBank/DDBJ databases">
        <title>Butyricicoccus porcorum sp. nov. a butyrate-producing bacterium from the swine intestinal tract.</title>
        <authorList>
            <person name="Trachsel J."/>
            <person name="Humphrey S."/>
            <person name="Allen H.K."/>
        </authorList>
    </citation>
    <scope>NUCLEOTIDE SEQUENCE [LARGE SCALE GENOMIC DNA]</scope>
    <source>
        <strain evidence="1">BB10</strain>
    </source>
</reference>